<feature type="repeat" description="RCC1" evidence="1">
    <location>
        <begin position="93"/>
        <end position="145"/>
    </location>
</feature>
<dbReference type="AlphaFoldDB" id="A0A8T2CU55"/>
<dbReference type="PANTHER" id="PTHR45982:SF1">
    <property type="entry name" value="REGULATOR OF CHROMOSOME CONDENSATION"/>
    <property type="match status" value="1"/>
</dbReference>
<feature type="repeat" description="RCC1" evidence="1">
    <location>
        <begin position="200"/>
        <end position="251"/>
    </location>
</feature>
<dbReference type="Proteomes" id="UP000694251">
    <property type="component" value="Chromosome 6"/>
</dbReference>
<organism evidence="2 3">
    <name type="scientific">Arabidopsis suecica</name>
    <name type="common">Swedish thale-cress</name>
    <name type="synonym">Cardaminopsis suecica</name>
    <dbReference type="NCBI Taxonomy" id="45249"/>
    <lineage>
        <taxon>Eukaryota</taxon>
        <taxon>Viridiplantae</taxon>
        <taxon>Streptophyta</taxon>
        <taxon>Embryophyta</taxon>
        <taxon>Tracheophyta</taxon>
        <taxon>Spermatophyta</taxon>
        <taxon>Magnoliopsida</taxon>
        <taxon>eudicotyledons</taxon>
        <taxon>Gunneridae</taxon>
        <taxon>Pentapetalae</taxon>
        <taxon>rosids</taxon>
        <taxon>malvids</taxon>
        <taxon>Brassicales</taxon>
        <taxon>Brassicaceae</taxon>
        <taxon>Camelineae</taxon>
        <taxon>Arabidopsis</taxon>
    </lineage>
</organism>
<feature type="repeat" description="RCC1" evidence="1">
    <location>
        <begin position="146"/>
        <end position="199"/>
    </location>
</feature>
<dbReference type="EMBL" id="JAEFBJ010000006">
    <property type="protein sequence ID" value="KAG7600394.1"/>
    <property type="molecule type" value="Genomic_DNA"/>
</dbReference>
<dbReference type="PROSITE" id="PS50012">
    <property type="entry name" value="RCC1_3"/>
    <property type="match status" value="4"/>
</dbReference>
<sequence length="338" mass="36640">MVIKDSKVYSCGTSAWALGHGKETRRCFELKHIDLPFSAQVIQVSASDYNVAFLMQSGEIQTEQYIGPSSLKGTPCKQVATGNTSTVFLTREGHVYTVGGNLYGQLGHGDTLNRQVPSMVELLKKVGLVIHISVGPYYVLAVTEDGSVYSFGDGSDLCLGNGDTRDEQLPHAIQAFKTKGVHILRVCAGDEHAVAIDSNGYVYTWGRCDIGALGHGDENDKPTPEVLLSLKKHIAVQVCARKRKTFVVVEGGLVYGFGALGYDSLGFGHGGIIFHAVEKPRVLECLRPHRVLQVSTSKVHTVVITRGQLFGFGDNESYQLGLHSILSSKEPTEICINC</sequence>
<evidence type="ECO:0000313" key="2">
    <source>
        <dbReference type="EMBL" id="KAG7600394.1"/>
    </source>
</evidence>
<name>A0A8T2CU55_ARASU</name>
<reference evidence="2 3" key="1">
    <citation type="submission" date="2020-12" db="EMBL/GenBank/DDBJ databases">
        <title>Concerted genomic and epigenomic changes stabilize Arabidopsis allopolyploids.</title>
        <authorList>
            <person name="Chen Z."/>
        </authorList>
    </citation>
    <scope>NUCLEOTIDE SEQUENCE [LARGE SCALE GENOMIC DNA]</scope>
    <source>
        <strain evidence="2">As9502</strain>
        <tissue evidence="2">Leaf</tissue>
    </source>
</reference>
<keyword evidence="3" id="KW-1185">Reference proteome</keyword>
<evidence type="ECO:0000313" key="3">
    <source>
        <dbReference type="Proteomes" id="UP000694251"/>
    </source>
</evidence>
<dbReference type="PANTHER" id="PTHR45982">
    <property type="entry name" value="REGULATOR OF CHROMOSOME CONDENSATION"/>
    <property type="match status" value="1"/>
</dbReference>
<gene>
    <name evidence="2" type="ORF">ISN44_As06g045040</name>
</gene>
<dbReference type="PROSITE" id="PS00626">
    <property type="entry name" value="RCC1_2"/>
    <property type="match status" value="1"/>
</dbReference>
<protein>
    <submittedName>
        <fullName evidence="2">Regulator of chromosome condensation RCC1</fullName>
    </submittedName>
</protein>
<dbReference type="OrthoDB" id="5981550at2759"/>
<dbReference type="InterPro" id="IPR000408">
    <property type="entry name" value="Reg_chr_condens"/>
</dbReference>
<feature type="repeat" description="RCC1" evidence="1">
    <location>
        <begin position="252"/>
        <end position="307"/>
    </location>
</feature>
<comment type="caution">
    <text evidence="2">The sequence shown here is derived from an EMBL/GenBank/DDBJ whole genome shotgun (WGS) entry which is preliminary data.</text>
</comment>
<accession>A0A8T2CU55</accession>
<dbReference type="InterPro" id="IPR051553">
    <property type="entry name" value="Ran_GTPase-activating"/>
</dbReference>
<proteinExistence type="predicted"/>
<dbReference type="Pfam" id="PF00415">
    <property type="entry name" value="RCC1"/>
    <property type="match status" value="3"/>
</dbReference>
<evidence type="ECO:0000256" key="1">
    <source>
        <dbReference type="PROSITE-ProRule" id="PRU00235"/>
    </source>
</evidence>